<accession>A0ABX5Z5I9</accession>
<dbReference type="EMBL" id="CP042966">
    <property type="protein sequence ID" value="QEH06730.1"/>
    <property type="molecule type" value="Genomic_DNA"/>
</dbReference>
<evidence type="ECO:0000313" key="1">
    <source>
        <dbReference type="EMBL" id="QEH06730.1"/>
    </source>
</evidence>
<keyword evidence="2" id="KW-1185">Reference proteome</keyword>
<dbReference type="RefSeq" id="WP_025344223.1">
    <property type="nucleotide sequence ID" value="NZ_CP042966.1"/>
</dbReference>
<proteinExistence type="predicted"/>
<protein>
    <submittedName>
        <fullName evidence="1">Uncharacterized protein</fullName>
    </submittedName>
</protein>
<evidence type="ECO:0000313" key="2">
    <source>
        <dbReference type="Proteomes" id="UP000323483"/>
    </source>
</evidence>
<name>A0ABX5Z5I9_SULMU</name>
<gene>
    <name evidence="1" type="ORF">SMN_1965</name>
</gene>
<reference evidence="1" key="1">
    <citation type="submission" date="2019-08" db="EMBL/GenBank/DDBJ databases">
        <title>Organohalide respiration in Sulfurospirillum species is regulated by a two-component system as unraveled by comparative genomics, and transcriptomics, and regulator binding studies.</title>
        <authorList>
            <person name="Goris T."/>
            <person name="Esken J."/>
            <person name="Gadkari J."/>
            <person name="Bischler T."/>
            <person name="Foerstner K."/>
            <person name="Sharma C.M."/>
            <person name="Diekert G."/>
            <person name="Schubert T."/>
        </authorList>
    </citation>
    <scope>NUCLEOTIDE SEQUENCE [LARGE SCALE GENOMIC DNA]</scope>
    <source>
        <strain evidence="1">N</strain>
    </source>
</reference>
<sequence length="64" mass="7434">MSFKIGYKLSFRIKGSDDFSVIYMFHYPSDPLPVSNLLHSELDELNFVSDELNNIFLSMNKLSK</sequence>
<organism evidence="1 2">
    <name type="scientific">Sulfurospirillum multivorans</name>
    <name type="common">Dehalospirillum multivorans</name>
    <dbReference type="NCBI Taxonomy" id="66821"/>
    <lineage>
        <taxon>Bacteria</taxon>
        <taxon>Pseudomonadati</taxon>
        <taxon>Campylobacterota</taxon>
        <taxon>Epsilonproteobacteria</taxon>
        <taxon>Campylobacterales</taxon>
        <taxon>Sulfurospirillaceae</taxon>
        <taxon>Sulfurospirillum</taxon>
    </lineage>
</organism>
<dbReference type="Proteomes" id="UP000323483">
    <property type="component" value="Chromosome"/>
</dbReference>